<organism evidence="3">
    <name type="scientific">Tanacetum cinerariifolium</name>
    <name type="common">Dalmatian daisy</name>
    <name type="synonym">Chrysanthemum cinerariifolium</name>
    <dbReference type="NCBI Taxonomy" id="118510"/>
    <lineage>
        <taxon>Eukaryota</taxon>
        <taxon>Viridiplantae</taxon>
        <taxon>Streptophyta</taxon>
        <taxon>Embryophyta</taxon>
        <taxon>Tracheophyta</taxon>
        <taxon>Spermatophyta</taxon>
        <taxon>Magnoliopsida</taxon>
        <taxon>eudicotyledons</taxon>
        <taxon>Gunneridae</taxon>
        <taxon>Pentapetalae</taxon>
        <taxon>asterids</taxon>
        <taxon>campanulids</taxon>
        <taxon>Asterales</taxon>
        <taxon>Asteraceae</taxon>
        <taxon>Asteroideae</taxon>
        <taxon>Anthemideae</taxon>
        <taxon>Anthemidinae</taxon>
        <taxon>Tanacetum</taxon>
    </lineage>
</organism>
<feature type="domain" description="Retroviral polymerase SH3-like" evidence="2">
    <location>
        <begin position="197"/>
        <end position="243"/>
    </location>
</feature>
<evidence type="ECO:0000259" key="2">
    <source>
        <dbReference type="Pfam" id="PF25597"/>
    </source>
</evidence>
<feature type="domain" description="Retroviral polymerase SH3-like" evidence="2">
    <location>
        <begin position="6"/>
        <end position="63"/>
    </location>
</feature>
<feature type="region of interest" description="Disordered" evidence="1">
    <location>
        <begin position="135"/>
        <end position="159"/>
    </location>
</feature>
<sequence>MRPFGCQVTILNTKDHLGKFDGKADEGFFIGYSLNSKDFRVLNSKTRIVEENLHIRFSKSTPNDVGSGPDWLFDIDALTRIMNYEPIVLDTQSNGYAGTKACNNARQARKETEPVKDYMLLPLWTTDPLFFQNPKSSHDDGFKPSSDNERSTNEDNELPIDPNMHALEDVSTFNFSSDDEDDGAMANMNNLDTTIKDYLGKFDAKADDGYFLGYSSILKAFRVYNTRRKQIEETYHVTFDESIEAIRFTNTSVYEIGIDDSSRYHPDEFFHKDDPSKQYQVDSDISYYVIPHKQSLTELT</sequence>
<dbReference type="InterPro" id="IPR057670">
    <property type="entry name" value="SH3_retrovirus"/>
</dbReference>
<dbReference type="Pfam" id="PF25597">
    <property type="entry name" value="SH3_retrovirus"/>
    <property type="match status" value="2"/>
</dbReference>
<dbReference type="EMBL" id="BKCJ010458217">
    <property type="protein sequence ID" value="GFA62956.1"/>
    <property type="molecule type" value="Genomic_DNA"/>
</dbReference>
<comment type="caution">
    <text evidence="3">The sequence shown here is derived from an EMBL/GenBank/DDBJ whole genome shotgun (WGS) entry which is preliminary data.</text>
</comment>
<dbReference type="AlphaFoldDB" id="A0A699JZF6"/>
<proteinExistence type="predicted"/>
<evidence type="ECO:0000313" key="3">
    <source>
        <dbReference type="EMBL" id="GFA62956.1"/>
    </source>
</evidence>
<evidence type="ECO:0000256" key="1">
    <source>
        <dbReference type="SAM" id="MobiDB-lite"/>
    </source>
</evidence>
<protein>
    <submittedName>
        <fullName evidence="3">Retrovirus-related Pol polyprotein from transposon TNT 1-94</fullName>
    </submittedName>
</protein>
<name>A0A699JZF6_TANCI</name>
<accession>A0A699JZF6</accession>
<gene>
    <name evidence="3" type="ORF">Tci_634928</name>
</gene>
<feature type="compositionally biased region" description="Basic and acidic residues" evidence="1">
    <location>
        <begin position="136"/>
        <end position="153"/>
    </location>
</feature>
<reference evidence="3" key="1">
    <citation type="journal article" date="2019" name="Sci. Rep.">
        <title>Draft genome of Tanacetum cinerariifolium, the natural source of mosquito coil.</title>
        <authorList>
            <person name="Yamashiro T."/>
            <person name="Shiraishi A."/>
            <person name="Satake H."/>
            <person name="Nakayama K."/>
        </authorList>
    </citation>
    <scope>NUCLEOTIDE SEQUENCE</scope>
</reference>